<name>A0ABR2JTS7_9EUKA</name>
<gene>
    <name evidence="1" type="ORF">M9Y10_044817</name>
</gene>
<keyword evidence="2" id="KW-1185">Reference proteome</keyword>
<sequence length="135" mass="15807">MKSDKQQLDKKVDELKALVTNYPSDKVNVMLKNLIKKLKNKSKRQKVDFDVENCQAFHGLKKIFVDIPNVDDLLFIANAVSKENDIIIHRDQKRSKALLVQWFDENWNVIKPCLEKSIMFDTNGNRIYPDDNNDE</sequence>
<evidence type="ECO:0008006" key="3">
    <source>
        <dbReference type="Google" id="ProtNLM"/>
    </source>
</evidence>
<dbReference type="EMBL" id="JAPFFF010000009">
    <property type="protein sequence ID" value="KAK8882177.1"/>
    <property type="molecule type" value="Genomic_DNA"/>
</dbReference>
<proteinExistence type="predicted"/>
<organism evidence="1 2">
    <name type="scientific">Tritrichomonas musculus</name>
    <dbReference type="NCBI Taxonomy" id="1915356"/>
    <lineage>
        <taxon>Eukaryota</taxon>
        <taxon>Metamonada</taxon>
        <taxon>Parabasalia</taxon>
        <taxon>Tritrichomonadida</taxon>
        <taxon>Tritrichomonadidae</taxon>
        <taxon>Tritrichomonas</taxon>
    </lineage>
</organism>
<evidence type="ECO:0000313" key="1">
    <source>
        <dbReference type="EMBL" id="KAK8882177.1"/>
    </source>
</evidence>
<reference evidence="1 2" key="1">
    <citation type="submission" date="2024-04" db="EMBL/GenBank/DDBJ databases">
        <title>Tritrichomonas musculus Genome.</title>
        <authorList>
            <person name="Alves-Ferreira E."/>
            <person name="Grigg M."/>
            <person name="Lorenzi H."/>
            <person name="Galac M."/>
        </authorList>
    </citation>
    <scope>NUCLEOTIDE SEQUENCE [LARGE SCALE GENOMIC DNA]</scope>
    <source>
        <strain evidence="1 2">EAF2021</strain>
    </source>
</reference>
<comment type="caution">
    <text evidence="1">The sequence shown here is derived from an EMBL/GenBank/DDBJ whole genome shotgun (WGS) entry which is preliminary data.</text>
</comment>
<protein>
    <recommendedName>
        <fullName evidence="3">PIN domain-containing protein</fullName>
    </recommendedName>
</protein>
<dbReference type="Proteomes" id="UP001470230">
    <property type="component" value="Unassembled WGS sequence"/>
</dbReference>
<accession>A0ABR2JTS7</accession>
<evidence type="ECO:0000313" key="2">
    <source>
        <dbReference type="Proteomes" id="UP001470230"/>
    </source>
</evidence>